<name>A0A515DDG2_9BURK</name>
<keyword evidence="1" id="KW-1133">Transmembrane helix</keyword>
<feature type="transmembrane region" description="Helical" evidence="1">
    <location>
        <begin position="77"/>
        <end position="100"/>
    </location>
</feature>
<organism evidence="2 3">
    <name type="scientific">Rhodoferax sediminis</name>
    <dbReference type="NCBI Taxonomy" id="2509614"/>
    <lineage>
        <taxon>Bacteria</taxon>
        <taxon>Pseudomonadati</taxon>
        <taxon>Pseudomonadota</taxon>
        <taxon>Betaproteobacteria</taxon>
        <taxon>Burkholderiales</taxon>
        <taxon>Comamonadaceae</taxon>
        <taxon>Rhodoferax</taxon>
    </lineage>
</organism>
<dbReference type="InterPro" id="IPR009781">
    <property type="entry name" value="DUF1345"/>
</dbReference>
<gene>
    <name evidence="2" type="ORF">EUB48_14840</name>
</gene>
<sequence>MRKHFSETTSHQRLGYAIAAAVATTWLPLPLTMQGRVLLGWCVGAGCFLVLSWWLAVEFDADRTRERAQAQDQSRMILFLLVLVLVLASVAAIVLMLQSVKGLSAAQRTGHLILAMTALACSWLLMHTIFAFRYAHRYYQELLEPGPNGGGLDFPGKLEPDYFDFMYCAYVVGMTSQVSDVQVTSREMRRLMLIHSVTSFAFNMVVLALSINVIAGAIQ</sequence>
<keyword evidence="1" id="KW-0812">Transmembrane</keyword>
<feature type="transmembrane region" description="Helical" evidence="1">
    <location>
        <begin position="112"/>
        <end position="132"/>
    </location>
</feature>
<accession>A0A515DDG2</accession>
<dbReference type="Proteomes" id="UP000316798">
    <property type="component" value="Chromosome"/>
</dbReference>
<dbReference type="RefSeq" id="WP_142819871.1">
    <property type="nucleotide sequence ID" value="NZ_CP035503.1"/>
</dbReference>
<evidence type="ECO:0000313" key="2">
    <source>
        <dbReference type="EMBL" id="QDL38425.1"/>
    </source>
</evidence>
<keyword evidence="3" id="KW-1185">Reference proteome</keyword>
<evidence type="ECO:0000313" key="3">
    <source>
        <dbReference type="Proteomes" id="UP000316798"/>
    </source>
</evidence>
<keyword evidence="1" id="KW-0472">Membrane</keyword>
<feature type="transmembrane region" description="Helical" evidence="1">
    <location>
        <begin position="192"/>
        <end position="218"/>
    </location>
</feature>
<evidence type="ECO:0000256" key="1">
    <source>
        <dbReference type="SAM" id="Phobius"/>
    </source>
</evidence>
<dbReference type="KEGG" id="rhf:EUB48_14840"/>
<reference evidence="2 3" key="1">
    <citation type="submission" date="2019-01" db="EMBL/GenBank/DDBJ databases">
        <title>Genomic insights into a novel species Rhodoferax sp.</title>
        <authorList>
            <person name="Jin L."/>
        </authorList>
    </citation>
    <scope>NUCLEOTIDE SEQUENCE [LARGE SCALE GENOMIC DNA]</scope>
    <source>
        <strain evidence="2 3">CHu59-6-5</strain>
    </source>
</reference>
<feature type="transmembrane region" description="Helical" evidence="1">
    <location>
        <begin position="12"/>
        <end position="31"/>
    </location>
</feature>
<protein>
    <submittedName>
        <fullName evidence="2">DUF1345 domain-containing protein</fullName>
    </submittedName>
</protein>
<dbReference type="EMBL" id="CP035503">
    <property type="protein sequence ID" value="QDL38425.1"/>
    <property type="molecule type" value="Genomic_DNA"/>
</dbReference>
<feature type="transmembrane region" description="Helical" evidence="1">
    <location>
        <begin position="37"/>
        <end position="56"/>
    </location>
</feature>
<proteinExistence type="predicted"/>
<dbReference type="OrthoDB" id="64737at2"/>
<dbReference type="AlphaFoldDB" id="A0A515DDG2"/>
<dbReference type="Pfam" id="PF07077">
    <property type="entry name" value="DUF1345"/>
    <property type="match status" value="1"/>
</dbReference>